<sequence length="215" mass="23055">MILYNFLAGLFTFSASYQLRSSSFVDVTPHCPLLLCLVGDQSSDNAPRHRCSTSFTTAVIVASVAPPPPCQRHCPSPASWCSPASWTVSLLVILPVPLSLPRRHDRSPGRTPGLLELLSATSAAGLLVRELLSRFSLLAAAPGIVVCTPIATSRYHEPELVALEPRCSFSLLAPSMSVDDSGWSIAATSHQTRLLLLTGDLSTSKPDKENIGDYL</sequence>
<feature type="signal peptide" evidence="1">
    <location>
        <begin position="1"/>
        <end position="16"/>
    </location>
</feature>
<accession>A0AAP0J720</accession>
<comment type="caution">
    <text evidence="2">The sequence shown here is derived from an EMBL/GenBank/DDBJ whole genome shotgun (WGS) entry which is preliminary data.</text>
</comment>
<reference evidence="2 3" key="1">
    <citation type="submission" date="2024-01" db="EMBL/GenBank/DDBJ databases">
        <title>Genome assemblies of Stephania.</title>
        <authorList>
            <person name="Yang L."/>
        </authorList>
    </citation>
    <scope>NUCLEOTIDE SEQUENCE [LARGE SCALE GENOMIC DNA]</scope>
    <source>
        <strain evidence="2">YNDBR</strain>
        <tissue evidence="2">Leaf</tissue>
    </source>
</reference>
<dbReference type="EMBL" id="JBBNAF010000007">
    <property type="protein sequence ID" value="KAK9128714.1"/>
    <property type="molecule type" value="Genomic_DNA"/>
</dbReference>
<evidence type="ECO:0000313" key="2">
    <source>
        <dbReference type="EMBL" id="KAK9128714.1"/>
    </source>
</evidence>
<name>A0AAP0J720_9MAGN</name>
<proteinExistence type="predicted"/>
<dbReference type="AlphaFoldDB" id="A0AAP0J720"/>
<keyword evidence="3" id="KW-1185">Reference proteome</keyword>
<evidence type="ECO:0000313" key="3">
    <source>
        <dbReference type="Proteomes" id="UP001420932"/>
    </source>
</evidence>
<organism evidence="2 3">
    <name type="scientific">Stephania yunnanensis</name>
    <dbReference type="NCBI Taxonomy" id="152371"/>
    <lineage>
        <taxon>Eukaryota</taxon>
        <taxon>Viridiplantae</taxon>
        <taxon>Streptophyta</taxon>
        <taxon>Embryophyta</taxon>
        <taxon>Tracheophyta</taxon>
        <taxon>Spermatophyta</taxon>
        <taxon>Magnoliopsida</taxon>
        <taxon>Ranunculales</taxon>
        <taxon>Menispermaceae</taxon>
        <taxon>Menispermoideae</taxon>
        <taxon>Cissampelideae</taxon>
        <taxon>Stephania</taxon>
    </lineage>
</organism>
<dbReference type="Proteomes" id="UP001420932">
    <property type="component" value="Unassembled WGS sequence"/>
</dbReference>
<keyword evidence="1" id="KW-0732">Signal</keyword>
<protein>
    <submittedName>
        <fullName evidence="2">Uncharacterized protein</fullName>
    </submittedName>
</protein>
<evidence type="ECO:0000256" key="1">
    <source>
        <dbReference type="SAM" id="SignalP"/>
    </source>
</evidence>
<gene>
    <name evidence="2" type="ORF">Syun_017511</name>
</gene>
<feature type="chain" id="PRO_5043044174" evidence="1">
    <location>
        <begin position="17"/>
        <end position="215"/>
    </location>
</feature>